<organism evidence="1 2">
    <name type="scientific">Vigna mungo</name>
    <name type="common">Black gram</name>
    <name type="synonym">Phaseolus mungo</name>
    <dbReference type="NCBI Taxonomy" id="3915"/>
    <lineage>
        <taxon>Eukaryota</taxon>
        <taxon>Viridiplantae</taxon>
        <taxon>Streptophyta</taxon>
        <taxon>Embryophyta</taxon>
        <taxon>Tracheophyta</taxon>
        <taxon>Spermatophyta</taxon>
        <taxon>Magnoliopsida</taxon>
        <taxon>eudicotyledons</taxon>
        <taxon>Gunneridae</taxon>
        <taxon>Pentapetalae</taxon>
        <taxon>rosids</taxon>
        <taxon>fabids</taxon>
        <taxon>Fabales</taxon>
        <taxon>Fabaceae</taxon>
        <taxon>Papilionoideae</taxon>
        <taxon>50 kb inversion clade</taxon>
        <taxon>NPAAA clade</taxon>
        <taxon>indigoferoid/millettioid clade</taxon>
        <taxon>Phaseoleae</taxon>
        <taxon>Vigna</taxon>
    </lineage>
</organism>
<reference evidence="1 2" key="1">
    <citation type="journal article" date="2023" name="Life. Sci Alliance">
        <title>Evolutionary insights into 3D genome organization and epigenetic landscape of Vigna mungo.</title>
        <authorList>
            <person name="Junaid A."/>
            <person name="Singh B."/>
            <person name="Bhatia S."/>
        </authorList>
    </citation>
    <scope>NUCLEOTIDE SEQUENCE [LARGE SCALE GENOMIC DNA]</scope>
    <source>
        <strain evidence="1">Urdbean</strain>
    </source>
</reference>
<dbReference type="Proteomes" id="UP001374535">
    <property type="component" value="Chromosome 7"/>
</dbReference>
<evidence type="ECO:0000313" key="2">
    <source>
        <dbReference type="Proteomes" id="UP001374535"/>
    </source>
</evidence>
<dbReference type="EMBL" id="CP144694">
    <property type="protein sequence ID" value="WVZ03092.1"/>
    <property type="molecule type" value="Genomic_DNA"/>
</dbReference>
<evidence type="ECO:0000313" key="1">
    <source>
        <dbReference type="EMBL" id="WVZ03092.1"/>
    </source>
</evidence>
<keyword evidence="2" id="KW-1185">Reference proteome</keyword>
<name>A0AAQ3RQS8_VIGMU</name>
<dbReference type="AlphaFoldDB" id="A0AAQ3RQS8"/>
<protein>
    <submittedName>
        <fullName evidence="1">Uncharacterized protein</fullName>
    </submittedName>
</protein>
<proteinExistence type="predicted"/>
<accession>A0AAQ3RQS8</accession>
<gene>
    <name evidence="1" type="ORF">V8G54_023898</name>
</gene>
<sequence length="144" mass="16307">MRDRSSGIQMISCKKLQRYRQFAHVKCIILDYEDVSRVISSLTPLSSLQENFIMVSQLTKSNSTFLFSICSRTKHAPSIFPDFKRPTTRQLNVSDRGQCLLVSIAFKTLRPISKSPTRHKPSTTILYVAAFGSHPPICISNKTL</sequence>